<evidence type="ECO:0000256" key="4">
    <source>
        <dbReference type="ARBA" id="ARBA00022729"/>
    </source>
</evidence>
<dbReference type="InterPro" id="IPR006311">
    <property type="entry name" value="TAT_signal"/>
</dbReference>
<dbReference type="InterPro" id="IPR017853">
    <property type="entry name" value="GH"/>
</dbReference>
<dbReference type="SUPFAM" id="SSF51445">
    <property type="entry name" value="(Trans)glycosidases"/>
    <property type="match status" value="1"/>
</dbReference>
<evidence type="ECO:0000313" key="12">
    <source>
        <dbReference type="Proteomes" id="UP000321523"/>
    </source>
</evidence>
<dbReference type="GO" id="GO:0045493">
    <property type="term" value="P:xylan catabolic process"/>
    <property type="evidence" value="ECO:0007669"/>
    <property type="project" value="UniProtKB-KW"/>
</dbReference>
<dbReference type="Proteomes" id="UP000321523">
    <property type="component" value="Unassembled WGS sequence"/>
</dbReference>
<reference evidence="11 12" key="1">
    <citation type="submission" date="2019-07" db="EMBL/GenBank/DDBJ databases">
        <title>Whole genome shotgun sequence of Skermanella aerolata NBRC 106429.</title>
        <authorList>
            <person name="Hosoyama A."/>
            <person name="Uohara A."/>
            <person name="Ohji S."/>
            <person name="Ichikawa N."/>
        </authorList>
    </citation>
    <scope>NUCLEOTIDE SEQUENCE [LARGE SCALE GENOMIC DNA]</scope>
    <source>
        <strain evidence="11 12">NBRC 106429</strain>
    </source>
</reference>
<keyword evidence="12" id="KW-1185">Reference proteome</keyword>
<evidence type="ECO:0000256" key="9">
    <source>
        <dbReference type="RuleBase" id="RU361174"/>
    </source>
</evidence>
<evidence type="ECO:0000259" key="10">
    <source>
        <dbReference type="PROSITE" id="PS51760"/>
    </source>
</evidence>
<organism evidence="11 12">
    <name type="scientific">Skermanella aerolata</name>
    <dbReference type="NCBI Taxonomy" id="393310"/>
    <lineage>
        <taxon>Bacteria</taxon>
        <taxon>Pseudomonadati</taxon>
        <taxon>Pseudomonadota</taxon>
        <taxon>Alphaproteobacteria</taxon>
        <taxon>Rhodospirillales</taxon>
        <taxon>Azospirillaceae</taxon>
        <taxon>Skermanella</taxon>
    </lineage>
</organism>
<evidence type="ECO:0000313" key="11">
    <source>
        <dbReference type="EMBL" id="GEO40596.1"/>
    </source>
</evidence>
<dbReference type="RefSeq" id="WP_052831418.1">
    <property type="nucleotide sequence ID" value="NZ_BJYZ01000022.1"/>
</dbReference>
<dbReference type="PANTHER" id="PTHR31490:SF88">
    <property type="entry name" value="BETA-XYLANASE"/>
    <property type="match status" value="1"/>
</dbReference>
<dbReference type="Pfam" id="PF00331">
    <property type="entry name" value="Glyco_hydro_10"/>
    <property type="match status" value="1"/>
</dbReference>
<dbReference type="GO" id="GO:0031176">
    <property type="term" value="F:endo-1,4-beta-xylanase activity"/>
    <property type="evidence" value="ECO:0007669"/>
    <property type="project" value="UniProtKB-EC"/>
</dbReference>
<evidence type="ECO:0000256" key="5">
    <source>
        <dbReference type="ARBA" id="ARBA00022801"/>
    </source>
</evidence>
<dbReference type="Gene3D" id="3.20.20.80">
    <property type="entry name" value="Glycosidases"/>
    <property type="match status" value="1"/>
</dbReference>
<dbReference type="InterPro" id="IPR001000">
    <property type="entry name" value="GH10_dom"/>
</dbReference>
<keyword evidence="7 9" id="KW-0326">Glycosidase</keyword>
<dbReference type="PANTHER" id="PTHR31490">
    <property type="entry name" value="GLYCOSYL HYDROLASE"/>
    <property type="match status" value="1"/>
</dbReference>
<evidence type="ECO:0000256" key="8">
    <source>
        <dbReference type="ARBA" id="ARBA00023326"/>
    </source>
</evidence>
<evidence type="ECO:0000256" key="3">
    <source>
        <dbReference type="ARBA" id="ARBA00022651"/>
    </source>
</evidence>
<evidence type="ECO:0000256" key="2">
    <source>
        <dbReference type="ARBA" id="ARBA00007495"/>
    </source>
</evidence>
<keyword evidence="8 9" id="KW-0624">Polysaccharide degradation</keyword>
<comment type="similarity">
    <text evidence="2 9">Belongs to the glycosyl hydrolase 10 (cellulase F) family.</text>
</comment>
<keyword evidence="3 11" id="KW-0858">Xylan degradation</keyword>
<dbReference type="InterPro" id="IPR044846">
    <property type="entry name" value="GH10"/>
</dbReference>
<keyword evidence="4" id="KW-0732">Signal</keyword>
<dbReference type="PROSITE" id="PS51318">
    <property type="entry name" value="TAT"/>
    <property type="match status" value="1"/>
</dbReference>
<evidence type="ECO:0000256" key="7">
    <source>
        <dbReference type="ARBA" id="ARBA00023295"/>
    </source>
</evidence>
<evidence type="ECO:0000256" key="1">
    <source>
        <dbReference type="ARBA" id="ARBA00000681"/>
    </source>
</evidence>
<protein>
    <recommendedName>
        <fullName evidence="9">Beta-xylanase</fullName>
        <ecNumber evidence="9">3.2.1.8</ecNumber>
    </recommendedName>
</protein>
<dbReference type="OrthoDB" id="9815836at2"/>
<keyword evidence="5 9" id="KW-0378">Hydrolase</keyword>
<gene>
    <name evidence="11" type="ORF">SAE02_47440</name>
</gene>
<sequence>MVPKNPMGAAPGYSRRAVLRRLGTGALAAALSGCALGPGTGSAADSVMPLRAAAKAGRRRYGAAVSSELLGKDAGYRDLIRRECDIIVPEWEMKWYNIQKNPDRYDFSGCDKLAAFASENGMELRGHTLVWHLGLPDWAKTRLKEAQGRDVLHTWMNTLMTRYAGVVRSWDVVNEAVEPTDDRPDGLRESDWLAAFGTRYISDSFKMAAEIAPKAELVYNDYGTEHNARWSRDRRVAILRLLERVKGEGGRIDALGLQSHLRLGDPWDPKAFGEFLREVQDMGIKPIVTEMDVRADRASGDASAIDAKVADLYTSYLETVFANSRCDTVVTWGLTDRYTFQRRRYADDRPLPFDDDLNPKKAAAAVARILRDEG</sequence>
<dbReference type="AlphaFoldDB" id="A0A512DVY7"/>
<proteinExistence type="inferred from homology"/>
<comment type="caution">
    <text evidence="11">The sequence shown here is derived from an EMBL/GenBank/DDBJ whole genome shotgun (WGS) entry which is preliminary data.</text>
</comment>
<dbReference type="PROSITE" id="PS51257">
    <property type="entry name" value="PROKAR_LIPOPROTEIN"/>
    <property type="match status" value="1"/>
</dbReference>
<dbReference type="EC" id="3.2.1.8" evidence="9"/>
<name>A0A512DVY7_9PROT</name>
<dbReference type="PROSITE" id="PS51760">
    <property type="entry name" value="GH10_2"/>
    <property type="match status" value="1"/>
</dbReference>
<comment type="catalytic activity">
    <reaction evidence="1 9">
        <text>Endohydrolysis of (1-&gt;4)-beta-D-xylosidic linkages in xylans.</text>
        <dbReference type="EC" id="3.2.1.8"/>
    </reaction>
</comment>
<evidence type="ECO:0000256" key="6">
    <source>
        <dbReference type="ARBA" id="ARBA00023277"/>
    </source>
</evidence>
<dbReference type="EMBL" id="BJYZ01000022">
    <property type="protein sequence ID" value="GEO40596.1"/>
    <property type="molecule type" value="Genomic_DNA"/>
</dbReference>
<dbReference type="PRINTS" id="PR00134">
    <property type="entry name" value="GLHYDRLASE10"/>
</dbReference>
<accession>A0A512DVY7</accession>
<feature type="domain" description="GH10" evidence="10">
    <location>
        <begin position="44"/>
        <end position="369"/>
    </location>
</feature>
<keyword evidence="6 9" id="KW-0119">Carbohydrate metabolism</keyword>
<dbReference type="SMART" id="SM00633">
    <property type="entry name" value="Glyco_10"/>
    <property type="match status" value="1"/>
</dbReference>